<sequence>MQLSVGIVGLPNVGKSTLFNALTRSAVPAENYPFCTIDPSVGVVAVPDPRLDTLAKISNTAKVIPAIVEFVDIAGLVKGAASGEGLGNKFLTNIREVSMIAEVVRIFEDSEVHHVAGMVDPFSDIEVINLELIMADTETVSKRLSNIERDAKRGDKESVSEKEALELLLAHLQDGKLANSLELSDEQKKAVKNLHLLTIKQFLYVCNRKQGSYNLDEQNDDRWQRLLEFFESTGSEYVVVDAGMEHELQDLSEEEKIEFRREYGAQDSGIESLIRACYHRLGLMSYFTTGEKETRAWTVERGSTGPEAGAAIHTDFREKYIRAQVVSFADLVAAGSLAKAREAGKLRTEGKEYIVQDGDVIEFLV</sequence>
<dbReference type="InterPro" id="IPR012675">
    <property type="entry name" value="Beta-grasp_dom_sf"/>
</dbReference>
<dbReference type="SUPFAM" id="SSF81271">
    <property type="entry name" value="TGS-like"/>
    <property type="match status" value="1"/>
</dbReference>
<dbReference type="InterPro" id="IPR004095">
    <property type="entry name" value="TGS"/>
</dbReference>
<dbReference type="FunFam" id="1.10.150.300:FF:000004">
    <property type="entry name" value="Ribosome-binding ATPase YchF"/>
    <property type="match status" value="1"/>
</dbReference>
<dbReference type="InterPro" id="IPR012676">
    <property type="entry name" value="TGS-like"/>
</dbReference>
<dbReference type="SUPFAM" id="SSF52540">
    <property type="entry name" value="P-loop containing nucleoside triphosphate hydrolases"/>
    <property type="match status" value="1"/>
</dbReference>
<reference evidence="9 10" key="1">
    <citation type="journal article" date="2016" name="Nat. Commun.">
        <title>Thousands of microbial genomes shed light on interconnected biogeochemical processes in an aquifer system.</title>
        <authorList>
            <person name="Anantharaman K."/>
            <person name="Brown C.T."/>
            <person name="Hug L.A."/>
            <person name="Sharon I."/>
            <person name="Castelle C.J."/>
            <person name="Probst A.J."/>
            <person name="Thomas B.C."/>
            <person name="Singh A."/>
            <person name="Wilkins M.J."/>
            <person name="Karaoz U."/>
            <person name="Brodie E.L."/>
            <person name="Williams K.H."/>
            <person name="Hubbard S.S."/>
            <person name="Banfield J.F."/>
        </authorList>
    </citation>
    <scope>NUCLEOTIDE SEQUENCE [LARGE SCALE GENOMIC DNA]</scope>
</reference>
<comment type="similarity">
    <text evidence="6">Belongs to the TRAFAC class OBG-HflX-like GTPase superfamily. OBG GTPase family. YchF/OLA1 subfamily.</text>
</comment>
<dbReference type="Gene3D" id="3.40.50.300">
    <property type="entry name" value="P-loop containing nucleotide triphosphate hydrolases"/>
    <property type="match status" value="1"/>
</dbReference>
<dbReference type="InterPro" id="IPR027417">
    <property type="entry name" value="P-loop_NTPase"/>
</dbReference>
<feature type="binding site" evidence="6">
    <location>
        <begin position="12"/>
        <end position="17"/>
    </location>
    <ligand>
        <name>ATP</name>
        <dbReference type="ChEBI" id="CHEBI:30616"/>
    </ligand>
</feature>
<keyword evidence="4 6" id="KW-0067">ATP-binding</keyword>
<dbReference type="FunFam" id="3.10.20.30:FF:000001">
    <property type="entry name" value="Ribosome-binding ATPase YchF"/>
    <property type="match status" value="1"/>
</dbReference>
<comment type="function">
    <text evidence="6">ATPase that binds to both the 70S ribosome and the 50S ribosomal subunit in a nucleotide-independent manner.</text>
</comment>
<dbReference type="InterPro" id="IPR023192">
    <property type="entry name" value="TGS-like_dom_sf"/>
</dbReference>
<dbReference type="InterPro" id="IPR006073">
    <property type="entry name" value="GTP-bd"/>
</dbReference>
<dbReference type="PRINTS" id="PR00326">
    <property type="entry name" value="GTP1OBG"/>
</dbReference>
<dbReference type="Pfam" id="PF06071">
    <property type="entry name" value="YchF-GTPase_C"/>
    <property type="match status" value="1"/>
</dbReference>
<organism evidence="9 10">
    <name type="scientific">Candidatus Kaiserbacteria bacterium RIFOXYB1_FULL_46_14</name>
    <dbReference type="NCBI Taxonomy" id="1798531"/>
    <lineage>
        <taxon>Bacteria</taxon>
        <taxon>Candidatus Kaiseribacteriota</taxon>
    </lineage>
</organism>
<dbReference type="PANTHER" id="PTHR23305">
    <property type="entry name" value="OBG GTPASE FAMILY"/>
    <property type="match status" value="1"/>
</dbReference>
<dbReference type="Gene3D" id="3.10.20.30">
    <property type="match status" value="1"/>
</dbReference>
<keyword evidence="5" id="KW-0460">Magnesium</keyword>
<keyword evidence="2" id="KW-0479">Metal-binding</keyword>
<dbReference type="GO" id="GO:0005524">
    <property type="term" value="F:ATP binding"/>
    <property type="evidence" value="ECO:0007669"/>
    <property type="project" value="UniProtKB-UniRule"/>
</dbReference>
<evidence type="ECO:0000256" key="3">
    <source>
        <dbReference type="ARBA" id="ARBA00022741"/>
    </source>
</evidence>
<comment type="caution">
    <text evidence="9">The sequence shown here is derived from an EMBL/GenBank/DDBJ whole genome shotgun (WGS) entry which is preliminary data.</text>
</comment>
<dbReference type="AlphaFoldDB" id="A0A1F6FJX6"/>
<dbReference type="GO" id="GO:0005737">
    <property type="term" value="C:cytoplasm"/>
    <property type="evidence" value="ECO:0007669"/>
    <property type="project" value="TreeGrafter"/>
</dbReference>
<feature type="domain" description="OBG-type G" evidence="7">
    <location>
        <begin position="3"/>
        <end position="365"/>
    </location>
</feature>
<dbReference type="Pfam" id="PF01926">
    <property type="entry name" value="MMR_HSR1"/>
    <property type="match status" value="1"/>
</dbReference>
<dbReference type="InterPro" id="IPR041706">
    <property type="entry name" value="YchF_N"/>
</dbReference>
<dbReference type="CDD" id="cd01900">
    <property type="entry name" value="YchF"/>
    <property type="match status" value="1"/>
</dbReference>
<dbReference type="GO" id="GO:0046872">
    <property type="term" value="F:metal ion binding"/>
    <property type="evidence" value="ECO:0007669"/>
    <property type="project" value="UniProtKB-KW"/>
</dbReference>
<protein>
    <recommendedName>
        <fullName evidence="6">Ribosome-binding ATPase YchF</fullName>
    </recommendedName>
</protein>
<gene>
    <name evidence="6" type="primary">ychF</name>
    <name evidence="9" type="ORF">A2392_01640</name>
</gene>
<feature type="domain" description="TGS" evidence="8">
    <location>
        <begin position="282"/>
        <end position="365"/>
    </location>
</feature>
<accession>A0A1F6FJX6</accession>
<dbReference type="InterPro" id="IPR004396">
    <property type="entry name" value="ATPase_YchF/OLA1"/>
</dbReference>
<dbReference type="CDD" id="cd04867">
    <property type="entry name" value="TGS_YchF_OLA1"/>
    <property type="match status" value="1"/>
</dbReference>
<evidence type="ECO:0000256" key="5">
    <source>
        <dbReference type="ARBA" id="ARBA00022842"/>
    </source>
</evidence>
<dbReference type="PROSITE" id="PS51880">
    <property type="entry name" value="TGS"/>
    <property type="match status" value="1"/>
</dbReference>
<evidence type="ECO:0000313" key="9">
    <source>
        <dbReference type="EMBL" id="OGG86145.1"/>
    </source>
</evidence>
<evidence type="ECO:0000256" key="4">
    <source>
        <dbReference type="ARBA" id="ARBA00022840"/>
    </source>
</evidence>
<dbReference type="EMBL" id="MFMS01000002">
    <property type="protein sequence ID" value="OGG86145.1"/>
    <property type="molecule type" value="Genomic_DNA"/>
</dbReference>
<dbReference type="GO" id="GO:0005525">
    <property type="term" value="F:GTP binding"/>
    <property type="evidence" value="ECO:0007669"/>
    <property type="project" value="InterPro"/>
</dbReference>
<dbReference type="NCBIfam" id="TIGR00092">
    <property type="entry name" value="redox-regulated ATPase YchF"/>
    <property type="match status" value="1"/>
</dbReference>
<name>A0A1F6FJX6_9BACT</name>
<dbReference type="Proteomes" id="UP000177395">
    <property type="component" value="Unassembled WGS sequence"/>
</dbReference>
<dbReference type="InterPro" id="IPR013029">
    <property type="entry name" value="YchF_C"/>
</dbReference>
<dbReference type="GO" id="GO:0043023">
    <property type="term" value="F:ribosomal large subunit binding"/>
    <property type="evidence" value="ECO:0007669"/>
    <property type="project" value="UniProtKB-UniRule"/>
</dbReference>
<evidence type="ECO:0000259" key="7">
    <source>
        <dbReference type="PROSITE" id="PS51710"/>
    </source>
</evidence>
<proteinExistence type="inferred from homology"/>
<evidence type="ECO:0000256" key="6">
    <source>
        <dbReference type="HAMAP-Rule" id="MF_00944"/>
    </source>
</evidence>
<keyword evidence="3 6" id="KW-0547">Nucleotide-binding</keyword>
<dbReference type="HAMAP" id="MF_00944">
    <property type="entry name" value="YchF_OLA1_ATPase"/>
    <property type="match status" value="1"/>
</dbReference>
<evidence type="ECO:0000313" key="10">
    <source>
        <dbReference type="Proteomes" id="UP000177395"/>
    </source>
</evidence>
<dbReference type="STRING" id="1798531.A2392_01640"/>
<comment type="cofactor">
    <cofactor evidence="1">
        <name>Mg(2+)</name>
        <dbReference type="ChEBI" id="CHEBI:18420"/>
    </cofactor>
</comment>
<evidence type="ECO:0000256" key="2">
    <source>
        <dbReference type="ARBA" id="ARBA00022723"/>
    </source>
</evidence>
<dbReference type="PROSITE" id="PS51710">
    <property type="entry name" value="G_OBG"/>
    <property type="match status" value="1"/>
</dbReference>
<dbReference type="PANTHER" id="PTHR23305:SF18">
    <property type="entry name" value="OBG-TYPE G DOMAIN-CONTAINING PROTEIN"/>
    <property type="match status" value="1"/>
</dbReference>
<dbReference type="InterPro" id="IPR031167">
    <property type="entry name" value="G_OBG"/>
</dbReference>
<evidence type="ECO:0000259" key="8">
    <source>
        <dbReference type="PROSITE" id="PS51880"/>
    </source>
</evidence>
<dbReference type="GO" id="GO:0016887">
    <property type="term" value="F:ATP hydrolysis activity"/>
    <property type="evidence" value="ECO:0007669"/>
    <property type="project" value="UniProtKB-UniRule"/>
</dbReference>
<dbReference type="Gene3D" id="1.10.150.300">
    <property type="entry name" value="TGS-like domain"/>
    <property type="match status" value="1"/>
</dbReference>
<evidence type="ECO:0000256" key="1">
    <source>
        <dbReference type="ARBA" id="ARBA00001946"/>
    </source>
</evidence>
<dbReference type="PIRSF" id="PIRSF006641">
    <property type="entry name" value="CHP00092"/>
    <property type="match status" value="1"/>
</dbReference>